<evidence type="ECO:0000313" key="2">
    <source>
        <dbReference type="EMBL" id="RSD29055.1"/>
    </source>
</evidence>
<feature type="transmembrane region" description="Helical" evidence="1">
    <location>
        <begin position="44"/>
        <end position="64"/>
    </location>
</feature>
<keyword evidence="1" id="KW-0812">Transmembrane</keyword>
<evidence type="ECO:0000313" key="3">
    <source>
        <dbReference type="Proteomes" id="UP000279911"/>
    </source>
</evidence>
<proteinExistence type="predicted"/>
<name>A0A427TY28_9BACI</name>
<reference evidence="3" key="1">
    <citation type="submission" date="2018-12" db="EMBL/GenBank/DDBJ databases">
        <title>Bacillus chawlae sp. nov., Bacillus glennii sp. nov., and Bacillus saganii sp. nov. Isolated from the Vehicle Assembly Building at Kennedy Space Center where the Viking Spacecraft were Assembled.</title>
        <authorList>
            <person name="Seuylemezian A."/>
            <person name="Vaishampayan P."/>
        </authorList>
    </citation>
    <scope>NUCLEOTIDE SEQUENCE [LARGE SCALE GENOMIC DNA]</scope>
    <source>
        <strain evidence="3">DSM 13966</strain>
    </source>
</reference>
<keyword evidence="1" id="KW-1133">Transmembrane helix</keyword>
<keyword evidence="1" id="KW-0472">Membrane</keyword>
<evidence type="ECO:0000256" key="1">
    <source>
        <dbReference type="SAM" id="Phobius"/>
    </source>
</evidence>
<dbReference type="Proteomes" id="UP000279911">
    <property type="component" value="Unassembled WGS sequence"/>
</dbReference>
<dbReference type="OrthoDB" id="2903722at2"/>
<sequence length="70" mass="8252">MKPYLIGIFLFYCVWFIASAIFPDPVWWSLFSSDRTTHTPLTEQISLVKVFITSLVFMGIWALIRQRHSK</sequence>
<organism evidence="2 3">
    <name type="scientific">Mesobacillus subterraneus</name>
    <dbReference type="NCBI Taxonomy" id="285983"/>
    <lineage>
        <taxon>Bacteria</taxon>
        <taxon>Bacillati</taxon>
        <taxon>Bacillota</taxon>
        <taxon>Bacilli</taxon>
        <taxon>Bacillales</taxon>
        <taxon>Bacillaceae</taxon>
        <taxon>Mesobacillus</taxon>
    </lineage>
</organism>
<accession>A0A427TY28</accession>
<comment type="caution">
    <text evidence="2">The sequence shown here is derived from an EMBL/GenBank/DDBJ whole genome shotgun (WGS) entry which is preliminary data.</text>
</comment>
<protein>
    <submittedName>
        <fullName evidence="2">Uncharacterized protein</fullName>
    </submittedName>
</protein>
<dbReference type="EMBL" id="RSFW01000003">
    <property type="protein sequence ID" value="RSD29055.1"/>
    <property type="molecule type" value="Genomic_DNA"/>
</dbReference>
<dbReference type="AlphaFoldDB" id="A0A427TY28"/>
<gene>
    <name evidence="2" type="ORF">EJA10_02800</name>
</gene>